<dbReference type="InterPro" id="IPR013035">
    <property type="entry name" value="PEP_carboxykinase_C"/>
</dbReference>
<dbReference type="Pfam" id="PF00821">
    <property type="entry name" value="PEPCK_GTP"/>
    <property type="match status" value="1"/>
</dbReference>
<dbReference type="EMBL" id="FAUH01000027">
    <property type="protein sequence ID" value="CUU67477.1"/>
    <property type="molecule type" value="Genomic_DNA"/>
</dbReference>
<dbReference type="GO" id="GO:0071333">
    <property type="term" value="P:cellular response to glucose stimulus"/>
    <property type="evidence" value="ECO:0007669"/>
    <property type="project" value="TreeGrafter"/>
</dbReference>
<protein>
    <submittedName>
        <fullName evidence="3">Phosphoenolpyruvate carboxykinase</fullName>
    </submittedName>
</protein>
<evidence type="ECO:0000313" key="4">
    <source>
        <dbReference type="Proteomes" id="UP000182498"/>
    </source>
</evidence>
<dbReference type="InterPro" id="IPR008209">
    <property type="entry name" value="PEP_carboxykinase_GTP"/>
</dbReference>
<reference evidence="4" key="1">
    <citation type="submission" date="2015-11" db="EMBL/GenBank/DDBJ databases">
        <authorList>
            <person name="Dugat-Bony E."/>
        </authorList>
    </citation>
    <scope>NUCLEOTIDE SEQUENCE [LARGE SCALE GENOMIC DNA]</scope>
    <source>
        <strain evidence="4">Mu292</strain>
    </source>
</reference>
<dbReference type="AlphaFoldDB" id="A0A110BF93"/>
<dbReference type="PANTHER" id="PTHR11561:SF0">
    <property type="entry name" value="PHOSPHOENOLPYRUVATE CARBOXYKINASE [GTP]-RELATED"/>
    <property type="match status" value="1"/>
</dbReference>
<keyword evidence="3" id="KW-0808">Transferase</keyword>
<name>A0A110BF93_9CORY</name>
<dbReference type="GO" id="GO:0033993">
    <property type="term" value="P:response to lipid"/>
    <property type="evidence" value="ECO:0007669"/>
    <property type="project" value="TreeGrafter"/>
</dbReference>
<dbReference type="RefSeq" id="WP_255307781.1">
    <property type="nucleotide sequence ID" value="NZ_FAUH01000027.1"/>
</dbReference>
<keyword evidence="1" id="KW-0312">Gluconeogenesis</keyword>
<dbReference type="GO" id="GO:0046327">
    <property type="term" value="P:glycerol biosynthetic process from pyruvate"/>
    <property type="evidence" value="ECO:0007669"/>
    <property type="project" value="TreeGrafter"/>
</dbReference>
<dbReference type="GO" id="GO:0005829">
    <property type="term" value="C:cytosol"/>
    <property type="evidence" value="ECO:0007669"/>
    <property type="project" value="TreeGrafter"/>
</dbReference>
<dbReference type="Gene3D" id="3.90.228.20">
    <property type="match status" value="1"/>
</dbReference>
<dbReference type="GO" id="GO:0006094">
    <property type="term" value="P:gluconeogenesis"/>
    <property type="evidence" value="ECO:0007669"/>
    <property type="project" value="UniProtKB-KW"/>
</dbReference>
<keyword evidence="3" id="KW-0418">Kinase</keyword>
<dbReference type="Proteomes" id="UP000182498">
    <property type="component" value="Unassembled WGS sequence"/>
</dbReference>
<dbReference type="InterPro" id="IPR035077">
    <property type="entry name" value="PEP_carboxykinase_GTP_C"/>
</dbReference>
<dbReference type="GO" id="GO:0016301">
    <property type="term" value="F:kinase activity"/>
    <property type="evidence" value="ECO:0007669"/>
    <property type="project" value="UniProtKB-KW"/>
</dbReference>
<dbReference type="GO" id="GO:0005525">
    <property type="term" value="F:GTP binding"/>
    <property type="evidence" value="ECO:0007669"/>
    <property type="project" value="InterPro"/>
</dbReference>
<organism evidence="3 4">
    <name type="scientific">Corynebacterium variabile</name>
    <dbReference type="NCBI Taxonomy" id="1727"/>
    <lineage>
        <taxon>Bacteria</taxon>
        <taxon>Bacillati</taxon>
        <taxon>Actinomycetota</taxon>
        <taxon>Actinomycetes</taxon>
        <taxon>Mycobacteriales</taxon>
        <taxon>Corynebacteriaceae</taxon>
        <taxon>Corynebacterium</taxon>
    </lineage>
</organism>
<evidence type="ECO:0000313" key="3">
    <source>
        <dbReference type="EMBL" id="CUU67477.1"/>
    </source>
</evidence>
<accession>A0A110BF93</accession>
<evidence type="ECO:0000259" key="2">
    <source>
        <dbReference type="Pfam" id="PF00821"/>
    </source>
</evidence>
<keyword evidence="3" id="KW-0670">Pyruvate</keyword>
<evidence type="ECO:0000256" key="1">
    <source>
        <dbReference type="ARBA" id="ARBA00022432"/>
    </source>
</evidence>
<dbReference type="GO" id="GO:0042594">
    <property type="term" value="P:response to starvation"/>
    <property type="evidence" value="ECO:0007669"/>
    <property type="project" value="TreeGrafter"/>
</dbReference>
<sequence>MVDGSAAGVYDGLTLGAEATFAAEGVDGQLRYDPMSMRPFLSYPEGRYAQHWLDVLGRVTEPPTFAHVNWFQREPETGRYLWPGFRENLRVLLWLLTCREGSVSGTQTPVGVVPTAGELDLTGLDIPDADLATLLSINPERWEAEMRSRTAHLDAFSGLPDEVWQGPTVTWRRPSPPPHADQGARADRLFTRNTTHAVSLSALENSTACDVSEVNAGVGT</sequence>
<feature type="domain" description="Phosphoenolpyruvate carboxykinase C-terminal P-loop" evidence="2">
    <location>
        <begin position="6"/>
        <end position="165"/>
    </location>
</feature>
<dbReference type="GO" id="GO:0006107">
    <property type="term" value="P:oxaloacetate metabolic process"/>
    <property type="evidence" value="ECO:0007669"/>
    <property type="project" value="TreeGrafter"/>
</dbReference>
<dbReference type="GO" id="GO:0019543">
    <property type="term" value="P:propionate catabolic process"/>
    <property type="evidence" value="ECO:0007669"/>
    <property type="project" value="TreeGrafter"/>
</dbReference>
<gene>
    <name evidence="3" type="ORF">CVAR292_02840</name>
</gene>
<dbReference type="SUPFAM" id="SSF53795">
    <property type="entry name" value="PEP carboxykinase-like"/>
    <property type="match status" value="1"/>
</dbReference>
<keyword evidence="4" id="KW-1185">Reference proteome</keyword>
<dbReference type="PANTHER" id="PTHR11561">
    <property type="entry name" value="PHOSPHOENOLPYRUVATE CARBOXYKINASE"/>
    <property type="match status" value="1"/>
</dbReference>
<dbReference type="GO" id="GO:0004613">
    <property type="term" value="F:phosphoenolpyruvate carboxykinase (GTP) activity"/>
    <property type="evidence" value="ECO:0007669"/>
    <property type="project" value="TreeGrafter"/>
</dbReference>
<dbReference type="GO" id="GO:0030145">
    <property type="term" value="F:manganese ion binding"/>
    <property type="evidence" value="ECO:0007669"/>
    <property type="project" value="TreeGrafter"/>
</dbReference>
<proteinExistence type="predicted"/>